<dbReference type="InterPro" id="IPR033248">
    <property type="entry name" value="Transketolase_C"/>
</dbReference>
<dbReference type="Pfam" id="PF02780">
    <property type="entry name" value="Transketolase_C"/>
    <property type="match status" value="1"/>
</dbReference>
<dbReference type="PATRIC" id="fig|186479.3.peg.2177"/>
<feature type="domain" description="Transketolase C-terminal" evidence="4">
    <location>
        <begin position="1"/>
        <end position="100"/>
    </location>
</feature>
<name>A0A0P9D4W3_9CHLR</name>
<dbReference type="FunFam" id="3.40.50.920:FF:000001">
    <property type="entry name" value="Pyruvate dehydrogenase E1 beta subunit"/>
    <property type="match status" value="1"/>
</dbReference>
<evidence type="ECO:0000313" key="6">
    <source>
        <dbReference type="Proteomes" id="UP000050509"/>
    </source>
</evidence>
<evidence type="ECO:0000256" key="1">
    <source>
        <dbReference type="ARBA" id="ARBA00001964"/>
    </source>
</evidence>
<accession>A0A0P9D4W3</accession>
<keyword evidence="3" id="KW-0786">Thiamine pyrophosphate</keyword>
<protein>
    <submittedName>
        <fullName evidence="5">2-oxoisovalerate dehydrogenase</fullName>
    </submittedName>
</protein>
<keyword evidence="2" id="KW-0560">Oxidoreductase</keyword>
<dbReference type="PANTHER" id="PTHR43257">
    <property type="entry name" value="PYRUVATE DEHYDROGENASE E1 COMPONENT BETA SUBUNIT"/>
    <property type="match status" value="1"/>
</dbReference>
<dbReference type="InterPro" id="IPR009014">
    <property type="entry name" value="Transketo_C/PFOR_II"/>
</dbReference>
<gene>
    <name evidence="5" type="ORF">SE17_28540</name>
</gene>
<dbReference type="Proteomes" id="UP000050509">
    <property type="component" value="Unassembled WGS sequence"/>
</dbReference>
<dbReference type="GO" id="GO:0016491">
    <property type="term" value="F:oxidoreductase activity"/>
    <property type="evidence" value="ECO:0007669"/>
    <property type="project" value="UniProtKB-KW"/>
</dbReference>
<dbReference type="EMBL" id="LJCR01001548">
    <property type="protein sequence ID" value="KPV50167.1"/>
    <property type="molecule type" value="Genomic_DNA"/>
</dbReference>
<keyword evidence="6" id="KW-1185">Reference proteome</keyword>
<sequence>LEAADELAGEGIDVEVLDLRSLRPLDTDTIMASVRRTSKVLIVHEDNLTGGLGGEISALISQHAFAYLDAPIMRVCAPEVPAMPYSKPLEEAFMPSPARIADAMRKLAAY</sequence>
<dbReference type="PANTHER" id="PTHR43257:SF2">
    <property type="entry name" value="PYRUVATE DEHYDROGENASE E1 COMPONENT SUBUNIT BETA"/>
    <property type="match status" value="1"/>
</dbReference>
<evidence type="ECO:0000256" key="2">
    <source>
        <dbReference type="ARBA" id="ARBA00023002"/>
    </source>
</evidence>
<comment type="caution">
    <text evidence="5">The sequence shown here is derived from an EMBL/GenBank/DDBJ whole genome shotgun (WGS) entry which is preliminary data.</text>
</comment>
<reference evidence="5 6" key="1">
    <citation type="submission" date="2015-09" db="EMBL/GenBank/DDBJ databases">
        <title>Draft genome sequence of Kouleothrix aurantiaca JCM 19913.</title>
        <authorList>
            <person name="Hemp J."/>
        </authorList>
    </citation>
    <scope>NUCLEOTIDE SEQUENCE [LARGE SCALE GENOMIC DNA]</scope>
    <source>
        <strain evidence="5 6">COM-B</strain>
    </source>
</reference>
<dbReference type="Gene3D" id="3.40.50.920">
    <property type="match status" value="1"/>
</dbReference>
<proteinExistence type="predicted"/>
<evidence type="ECO:0000313" key="5">
    <source>
        <dbReference type="EMBL" id="KPV50167.1"/>
    </source>
</evidence>
<evidence type="ECO:0000256" key="3">
    <source>
        <dbReference type="ARBA" id="ARBA00023052"/>
    </source>
</evidence>
<dbReference type="SUPFAM" id="SSF52922">
    <property type="entry name" value="TK C-terminal domain-like"/>
    <property type="match status" value="1"/>
</dbReference>
<dbReference type="AlphaFoldDB" id="A0A0P9D4W3"/>
<comment type="cofactor">
    <cofactor evidence="1">
        <name>thiamine diphosphate</name>
        <dbReference type="ChEBI" id="CHEBI:58937"/>
    </cofactor>
</comment>
<evidence type="ECO:0000259" key="4">
    <source>
        <dbReference type="Pfam" id="PF02780"/>
    </source>
</evidence>
<organism evidence="5 6">
    <name type="scientific">Kouleothrix aurantiaca</name>
    <dbReference type="NCBI Taxonomy" id="186479"/>
    <lineage>
        <taxon>Bacteria</taxon>
        <taxon>Bacillati</taxon>
        <taxon>Chloroflexota</taxon>
        <taxon>Chloroflexia</taxon>
        <taxon>Chloroflexales</taxon>
        <taxon>Roseiflexineae</taxon>
        <taxon>Roseiflexaceae</taxon>
        <taxon>Kouleothrix</taxon>
    </lineage>
</organism>
<feature type="non-terminal residue" evidence="5">
    <location>
        <position position="1"/>
    </location>
</feature>